<name>A0A1Y1CMG5_9BACT</name>
<dbReference type="SUPFAM" id="SSF56954">
    <property type="entry name" value="Outer membrane efflux proteins (OEP)"/>
    <property type="match status" value="1"/>
</dbReference>
<evidence type="ECO:0000256" key="2">
    <source>
        <dbReference type="SAM" id="SignalP"/>
    </source>
</evidence>
<reference evidence="4" key="2">
    <citation type="journal article" date="2020" name="Antonie Van Leeuwenhoek">
        <title>Labilibaculum antarcticum sp. nov., a novel facultative anaerobic, psychrotorelant bacterium isolated from marine sediment of Antarctica.</title>
        <authorList>
            <person name="Watanabe M."/>
            <person name="Kojima H."/>
            <person name="Fukui M."/>
        </authorList>
    </citation>
    <scope>NUCLEOTIDE SEQUENCE [LARGE SCALE GENOMIC DNA]</scope>
    <source>
        <strain evidence="4">SPP2</strain>
    </source>
</reference>
<keyword evidence="2" id="KW-0732">Signal</keyword>
<dbReference type="Pfam" id="PF02321">
    <property type="entry name" value="OEP"/>
    <property type="match status" value="1"/>
</dbReference>
<accession>A0A1Y1CMG5</accession>
<evidence type="ECO:0008006" key="5">
    <source>
        <dbReference type="Google" id="ProtNLM"/>
    </source>
</evidence>
<dbReference type="EMBL" id="AP018042">
    <property type="protein sequence ID" value="BAX80461.1"/>
    <property type="molecule type" value="Genomic_DNA"/>
</dbReference>
<dbReference type="InterPro" id="IPR003423">
    <property type="entry name" value="OMP_efflux"/>
</dbReference>
<feature type="chain" id="PRO_5013141258" description="Transporter" evidence="2">
    <location>
        <begin position="25"/>
        <end position="253"/>
    </location>
</feature>
<evidence type="ECO:0000256" key="1">
    <source>
        <dbReference type="ARBA" id="ARBA00007613"/>
    </source>
</evidence>
<keyword evidence="4" id="KW-1185">Reference proteome</keyword>
<proteinExistence type="inferred from homology"/>
<dbReference type="AlphaFoldDB" id="A0A1Y1CMG5"/>
<organism evidence="3 4">
    <name type="scientific">Labilibaculum antarcticum</name>
    <dbReference type="NCBI Taxonomy" id="1717717"/>
    <lineage>
        <taxon>Bacteria</taxon>
        <taxon>Pseudomonadati</taxon>
        <taxon>Bacteroidota</taxon>
        <taxon>Bacteroidia</taxon>
        <taxon>Marinilabiliales</taxon>
        <taxon>Marinifilaceae</taxon>
        <taxon>Labilibaculum</taxon>
    </lineage>
</organism>
<gene>
    <name evidence="3" type="ORF">ALGA_2120</name>
</gene>
<dbReference type="OrthoDB" id="1115534at2"/>
<reference evidence="3 4" key="1">
    <citation type="journal article" date="2018" name="Mar. Genomics">
        <title>Complete genome sequence of Marinifilaceae bacterium strain SPP2, isolated from the Antarctic marine sediment.</title>
        <authorList>
            <person name="Watanabe M."/>
            <person name="Kojima H."/>
            <person name="Fukui M."/>
        </authorList>
    </citation>
    <scope>NUCLEOTIDE SEQUENCE [LARGE SCALE GENOMIC DNA]</scope>
    <source>
        <strain evidence="3 4">SPP2</strain>
    </source>
</reference>
<dbReference type="GO" id="GO:0015562">
    <property type="term" value="F:efflux transmembrane transporter activity"/>
    <property type="evidence" value="ECO:0007669"/>
    <property type="project" value="InterPro"/>
</dbReference>
<dbReference type="KEGG" id="mbas:ALGA_2120"/>
<protein>
    <recommendedName>
        <fullName evidence="5">Transporter</fullName>
    </recommendedName>
</protein>
<dbReference type="Gene3D" id="1.20.1600.10">
    <property type="entry name" value="Outer membrane efflux proteins (OEP)"/>
    <property type="match status" value="1"/>
</dbReference>
<sequence>MFKAKLMNRIIPLFFLFQFSISTSAVYSQNLDTLVDQVVQGSQITDMLLPLNYMQELAVENSPLLKFHDSEIIISKLKIRAEKRNWMSTLGFEASAKYGLFDNLIITEDLGTEQATSKTEQTRYSVGLFLKIPLNTVGDRTNVRQARAELEKRRYQKENSVKELRQLVIVQFNNVLKSNKSVEIRNKAFGFSNMQMISVEKDFVNGKINISEYTRVNDIKMNAELEFEKSKLELTMAIQILSEIVGKPVTTKN</sequence>
<evidence type="ECO:0000313" key="3">
    <source>
        <dbReference type="EMBL" id="BAX80461.1"/>
    </source>
</evidence>
<feature type="signal peptide" evidence="2">
    <location>
        <begin position="1"/>
        <end position="24"/>
    </location>
</feature>
<comment type="similarity">
    <text evidence="1">Belongs to the outer membrane factor (OMF) (TC 1.B.17) family.</text>
</comment>
<evidence type="ECO:0000313" key="4">
    <source>
        <dbReference type="Proteomes" id="UP000218267"/>
    </source>
</evidence>
<dbReference type="Proteomes" id="UP000218267">
    <property type="component" value="Chromosome"/>
</dbReference>